<name>A0A094JB01_9GAMM</name>
<dbReference type="eggNOG" id="COG2378">
    <property type="taxonomic scope" value="Bacteria"/>
</dbReference>
<protein>
    <submittedName>
        <fullName evidence="3">Uncharacterized protein</fullName>
    </submittedName>
</protein>
<dbReference type="Pfam" id="PF13280">
    <property type="entry name" value="WYL"/>
    <property type="match status" value="1"/>
</dbReference>
<feature type="domain" description="WCX" evidence="2">
    <location>
        <begin position="265"/>
        <end position="341"/>
    </location>
</feature>
<dbReference type="OrthoDB" id="8595817at2"/>
<proteinExistence type="predicted"/>
<dbReference type="InterPro" id="IPR051534">
    <property type="entry name" value="CBASS_pafABC_assoc_protein"/>
</dbReference>
<organism evidence="3 4">
    <name type="scientific">Shewanella mangrovi</name>
    <dbReference type="NCBI Taxonomy" id="1515746"/>
    <lineage>
        <taxon>Bacteria</taxon>
        <taxon>Pseudomonadati</taxon>
        <taxon>Pseudomonadota</taxon>
        <taxon>Gammaproteobacteria</taxon>
        <taxon>Alteromonadales</taxon>
        <taxon>Shewanellaceae</taxon>
        <taxon>Shewanella</taxon>
    </lineage>
</organism>
<feature type="domain" description="WYL" evidence="1">
    <location>
        <begin position="169"/>
        <end position="233"/>
    </location>
</feature>
<evidence type="ECO:0000313" key="4">
    <source>
        <dbReference type="Proteomes" id="UP000029264"/>
    </source>
</evidence>
<dbReference type="Proteomes" id="UP000029264">
    <property type="component" value="Unassembled WGS sequence"/>
</dbReference>
<dbReference type="STRING" id="1515746.HR45_12760"/>
<dbReference type="PANTHER" id="PTHR34580:SF1">
    <property type="entry name" value="PROTEIN PAFC"/>
    <property type="match status" value="1"/>
</dbReference>
<accession>A0A094JB01</accession>
<evidence type="ECO:0000259" key="2">
    <source>
        <dbReference type="Pfam" id="PF25583"/>
    </source>
</evidence>
<dbReference type="RefSeq" id="WP_037443398.1">
    <property type="nucleotide sequence ID" value="NZ_JPEO01000009.1"/>
</dbReference>
<reference evidence="3 4" key="1">
    <citation type="submission" date="2014-06" db="EMBL/GenBank/DDBJ databases">
        <title>Shewanella sp. YQH10.</title>
        <authorList>
            <person name="Liu Y."/>
            <person name="Zeng R."/>
        </authorList>
    </citation>
    <scope>NUCLEOTIDE SEQUENCE [LARGE SCALE GENOMIC DNA]</scope>
    <source>
        <strain evidence="3 4">YQH10</strain>
    </source>
</reference>
<dbReference type="PANTHER" id="PTHR34580">
    <property type="match status" value="1"/>
</dbReference>
<evidence type="ECO:0000313" key="3">
    <source>
        <dbReference type="EMBL" id="KFZ37100.1"/>
    </source>
</evidence>
<dbReference type="PROSITE" id="PS52050">
    <property type="entry name" value="WYL"/>
    <property type="match status" value="1"/>
</dbReference>
<sequence>MPQVNDKKELRRKGAIFRNLYMLDSLPVFPARGLTTSEIHKRLDDEGFDITLRTVQRDLEMLYDWANANLDHEDDDLGIRRWFRKFKSQKLLDILPTSEAFMLVLSEQLLRKVLPSTLGEKLEAWLSQANASLSSKTLYANWMNKVRVVSDNYPVIYDEHHIDERYRKIIYECVLSEKMLSIRYQKGKDSELSSYMLNPLGLIIREQSHYLVATKQETPEVPQLFLFHKIVSVQKEYLDITAPKSFTLEEYCAKNPTGWLLRDTLVTVELKVKDHALDVVRHNQLADDQQLAQIDDTWWSVTFQCYPTYDLIGWILKFGPDVICVSPQKIREQVVNRLNAAISNY</sequence>
<dbReference type="EMBL" id="JPEO01000009">
    <property type="protein sequence ID" value="KFZ37100.1"/>
    <property type="molecule type" value="Genomic_DNA"/>
</dbReference>
<dbReference type="AlphaFoldDB" id="A0A094JB01"/>
<dbReference type="InterPro" id="IPR026881">
    <property type="entry name" value="WYL_dom"/>
</dbReference>
<dbReference type="Pfam" id="PF25583">
    <property type="entry name" value="WCX"/>
    <property type="match status" value="1"/>
</dbReference>
<dbReference type="InterPro" id="IPR057727">
    <property type="entry name" value="WCX_dom"/>
</dbReference>
<keyword evidence="4" id="KW-1185">Reference proteome</keyword>
<comment type="caution">
    <text evidence="3">The sequence shown here is derived from an EMBL/GenBank/DDBJ whole genome shotgun (WGS) entry which is preliminary data.</text>
</comment>
<evidence type="ECO:0000259" key="1">
    <source>
        <dbReference type="Pfam" id="PF13280"/>
    </source>
</evidence>
<gene>
    <name evidence="3" type="ORF">HR45_12760</name>
</gene>